<name>A0A3N0VKK1_9GAMM</name>
<protein>
    <recommendedName>
        <fullName evidence="4">Porin</fullName>
    </recommendedName>
</protein>
<dbReference type="Proteomes" id="UP000282106">
    <property type="component" value="Unassembled WGS sequence"/>
</dbReference>
<evidence type="ECO:0000313" key="2">
    <source>
        <dbReference type="EMBL" id="ROH93302.1"/>
    </source>
</evidence>
<feature type="chain" id="PRO_5018323457" description="Porin" evidence="1">
    <location>
        <begin position="23"/>
        <end position="267"/>
    </location>
</feature>
<dbReference type="EMBL" id="RJVO01000001">
    <property type="protein sequence ID" value="ROH93302.1"/>
    <property type="molecule type" value="Genomic_DNA"/>
</dbReference>
<evidence type="ECO:0000256" key="1">
    <source>
        <dbReference type="SAM" id="SignalP"/>
    </source>
</evidence>
<evidence type="ECO:0000313" key="3">
    <source>
        <dbReference type="Proteomes" id="UP000282106"/>
    </source>
</evidence>
<dbReference type="InParanoid" id="A0A3N0VKK1"/>
<accession>A0A3N0VKK1</accession>
<keyword evidence="1" id="KW-0732">Signal</keyword>
<keyword evidence="3" id="KW-1185">Reference proteome</keyword>
<evidence type="ECO:0008006" key="4">
    <source>
        <dbReference type="Google" id="ProtNLM"/>
    </source>
</evidence>
<gene>
    <name evidence="2" type="ORF">ED208_01910</name>
</gene>
<proteinExistence type="predicted"/>
<feature type="signal peptide" evidence="1">
    <location>
        <begin position="1"/>
        <end position="22"/>
    </location>
</feature>
<reference evidence="2 3" key="1">
    <citation type="submission" date="2018-10" db="EMBL/GenBank/DDBJ databases">
        <authorList>
            <person name="Chen W.-M."/>
        </authorList>
    </citation>
    <scope>NUCLEOTIDE SEQUENCE [LARGE SCALE GENOMIC DNA]</scope>
    <source>
        <strain evidence="2 3">THS-13</strain>
    </source>
</reference>
<sequence>MKFGIKAGAVLLGAAAALAAQAQDNNAYSVKLPPGVKVGDVVPPAATAGASLGSPIGFGASWGNAGVGLYTQTFDGPQVQDDVDGGAGFAIGFGNAKKAVGLEVGLALSSLWGGSNAGGSFGENGSFSAKLHTQLPGSASIAVGATSFGRFGNSNDARATSVYVAGTKVSRLGKYALATNLGFGNKEFAGKYTNDDDGLAAFGSLAFYFNPQISLIADYTGRLLNAGVSVAPLRKYPLTLSLAAINTTGRYDGHAEAAVSVGYGFRF</sequence>
<dbReference type="AlphaFoldDB" id="A0A3N0VKK1"/>
<comment type="caution">
    <text evidence="2">The sequence shown here is derived from an EMBL/GenBank/DDBJ whole genome shotgun (WGS) entry which is preliminary data.</text>
</comment>
<dbReference type="RefSeq" id="WP_123210157.1">
    <property type="nucleotide sequence ID" value="NZ_RJVO01000001.1"/>
</dbReference>
<organism evidence="2 3">
    <name type="scientific">Stagnimonas aquatica</name>
    <dbReference type="NCBI Taxonomy" id="2689987"/>
    <lineage>
        <taxon>Bacteria</taxon>
        <taxon>Pseudomonadati</taxon>
        <taxon>Pseudomonadota</taxon>
        <taxon>Gammaproteobacteria</taxon>
        <taxon>Nevskiales</taxon>
        <taxon>Nevskiaceae</taxon>
        <taxon>Stagnimonas</taxon>
    </lineage>
</organism>